<evidence type="ECO:0000313" key="4">
    <source>
        <dbReference type="Proteomes" id="UP000288051"/>
    </source>
</evidence>
<proteinExistence type="predicted"/>
<evidence type="ECO:0000313" key="2">
    <source>
        <dbReference type="EMBL" id="RTH39325.1"/>
    </source>
</evidence>
<dbReference type="Proteomes" id="UP000286734">
    <property type="component" value="Unassembled WGS sequence"/>
</dbReference>
<gene>
    <name evidence="2" type="ORF">CSW37_02355</name>
    <name evidence="1" type="ORF">CSW47_01030</name>
</gene>
<dbReference type="RefSeq" id="WP_126199888.1">
    <property type="nucleotide sequence ID" value="NZ_PELP01000020.1"/>
</dbReference>
<sequence length="127" mass="14100">MDGKVFSLLTGEELEAAVGEEMWGRGEVLRHGGGISECMFQYEENRIFVRLRTGTSWFAYVKAVDRVGVVAGLGEEAYWYPVSKCLPVRVRGSSLEIQLSLPPKGLKTNQKAAALKRAKKAVARLKR</sequence>
<dbReference type="EMBL" id="PELZ01000050">
    <property type="protein sequence ID" value="RTH39325.1"/>
    <property type="molecule type" value="Genomic_DNA"/>
</dbReference>
<dbReference type="Proteomes" id="UP000288051">
    <property type="component" value="Unassembled WGS sequence"/>
</dbReference>
<reference evidence="3 4" key="1">
    <citation type="journal article" date="2019" name="Extremophiles">
        <title>Biogeography of thermophiles and predominance of Thermus scotoductus in domestic water heaters.</title>
        <authorList>
            <person name="Wilpiszeski R.L."/>
            <person name="Zhang Z."/>
            <person name="House C.H."/>
        </authorList>
    </citation>
    <scope>NUCLEOTIDE SEQUENCE [LARGE SCALE GENOMIC DNA]</scope>
    <source>
        <strain evidence="2 4">24_S24</strain>
        <strain evidence="1 3">34_S34</strain>
    </source>
</reference>
<name>A0A430SH70_THESC</name>
<accession>A0A430SH70</accession>
<organism evidence="2 4">
    <name type="scientific">Thermus scotoductus</name>
    <dbReference type="NCBI Taxonomy" id="37636"/>
    <lineage>
        <taxon>Bacteria</taxon>
        <taxon>Thermotogati</taxon>
        <taxon>Deinococcota</taxon>
        <taxon>Deinococci</taxon>
        <taxon>Thermales</taxon>
        <taxon>Thermaceae</taxon>
        <taxon>Thermus</taxon>
    </lineage>
</organism>
<comment type="caution">
    <text evidence="2">The sequence shown here is derived from an EMBL/GenBank/DDBJ whole genome shotgun (WGS) entry which is preliminary data.</text>
</comment>
<dbReference type="EMBL" id="PELP01000020">
    <property type="protein sequence ID" value="RTH07795.1"/>
    <property type="molecule type" value="Genomic_DNA"/>
</dbReference>
<evidence type="ECO:0000313" key="3">
    <source>
        <dbReference type="Proteomes" id="UP000286734"/>
    </source>
</evidence>
<evidence type="ECO:0000313" key="1">
    <source>
        <dbReference type="EMBL" id="RTH07795.1"/>
    </source>
</evidence>
<protein>
    <submittedName>
        <fullName evidence="2">Uncharacterized protein</fullName>
    </submittedName>
</protein>
<dbReference type="AlphaFoldDB" id="A0A430SH70"/>